<proteinExistence type="predicted"/>
<accession>A0A5E6X2D6</accession>
<reference evidence="4" key="1">
    <citation type="submission" date="2019-09" db="EMBL/GenBank/DDBJ databases">
        <authorList>
            <person name="Chandra G."/>
            <person name="Truman W A."/>
        </authorList>
    </citation>
    <scope>NUCLEOTIDE SEQUENCE [LARGE SCALE GENOMIC DNA]</scope>
    <source>
        <strain evidence="4">PS652</strain>
    </source>
</reference>
<feature type="coiled-coil region" evidence="1">
    <location>
        <begin position="70"/>
        <end position="97"/>
    </location>
</feature>
<evidence type="ECO:0000313" key="5">
    <source>
        <dbReference type="Proteomes" id="UP000326595"/>
    </source>
</evidence>
<keyword evidence="1" id="KW-0175">Coiled coil</keyword>
<organism evidence="4">
    <name type="scientific">Pseudomonas fluorescens</name>
    <dbReference type="NCBI Taxonomy" id="294"/>
    <lineage>
        <taxon>Bacteria</taxon>
        <taxon>Pseudomonadati</taxon>
        <taxon>Pseudomonadota</taxon>
        <taxon>Gammaproteobacteria</taxon>
        <taxon>Pseudomonadales</taxon>
        <taxon>Pseudomonadaceae</taxon>
        <taxon>Pseudomonas</taxon>
    </lineage>
</organism>
<evidence type="ECO:0000256" key="1">
    <source>
        <dbReference type="SAM" id="Coils"/>
    </source>
</evidence>
<dbReference type="EMBL" id="OZ024668">
    <property type="protein sequence ID" value="CAK9888552.1"/>
    <property type="molecule type" value="Genomic_DNA"/>
</dbReference>
<evidence type="ECO:0000256" key="2">
    <source>
        <dbReference type="SAM" id="MobiDB-lite"/>
    </source>
</evidence>
<feature type="region of interest" description="Disordered" evidence="2">
    <location>
        <begin position="45"/>
        <end position="69"/>
    </location>
</feature>
<sequence length="149" mass="15118">MAGFSAVSINGTPLNSGINTGITITGQEKQAGLEATGAVSIDMSKVRDSGKAEEAKEKESASAGEEPAHIKQMREMIKKLQKQLAEQQKRLQEVMASDMEPILKATAVAAAQSAVGATTASIASATAALLKALTEAGGSSSGSLVSTNA</sequence>
<dbReference type="RefSeq" id="WP_038994544.1">
    <property type="nucleotide sequence ID" value="NZ_OZ024668.1"/>
</dbReference>
<reference evidence="3 5" key="2">
    <citation type="submission" date="2024-03" db="EMBL/GenBank/DDBJ databases">
        <authorList>
            <person name="Alaster D. Moffat"/>
            <person name="Govind Chandra"/>
            <person name="Andrew W. Truman"/>
        </authorList>
    </citation>
    <scope>NUCLEOTIDE SEQUENCE [LARGE SCALE GENOMIC DNA]</scope>
    <source>
        <strain evidence="3">PS652</strain>
    </source>
</reference>
<protein>
    <submittedName>
        <fullName evidence="4">Uncharacterized protein</fullName>
    </submittedName>
</protein>
<evidence type="ECO:0000313" key="4">
    <source>
        <dbReference type="EMBL" id="VVN35190.1"/>
    </source>
</evidence>
<name>A0A5E6X2D6_PSEFL</name>
<dbReference type="Proteomes" id="UP000326595">
    <property type="component" value="Chromosome"/>
</dbReference>
<gene>
    <name evidence="3" type="ORF">PS652_01378</name>
    <name evidence="4" type="ORF">PS652_05077</name>
</gene>
<dbReference type="AlphaFoldDB" id="A0A5E6X2D6"/>
<dbReference type="EMBL" id="CABVHG010000045">
    <property type="protein sequence ID" value="VVN35190.1"/>
    <property type="molecule type" value="Genomic_DNA"/>
</dbReference>
<evidence type="ECO:0000313" key="3">
    <source>
        <dbReference type="EMBL" id="CAK9888552.1"/>
    </source>
</evidence>